<evidence type="ECO:0000313" key="4">
    <source>
        <dbReference type="Proteomes" id="UP001057498"/>
    </source>
</evidence>
<reference evidence="3" key="1">
    <citation type="submission" date="2022-04" db="EMBL/GenBank/DDBJ databases">
        <title>Whole genome sequence of Sphaerotilus sp. FB-5.</title>
        <authorList>
            <person name="Takeda M."/>
            <person name="Narihara S."/>
            <person name="Akimoto M."/>
            <person name="Akimoto R."/>
            <person name="Nishiyashiki S."/>
            <person name="Murakami T."/>
        </authorList>
    </citation>
    <scope>NUCLEOTIDE SEQUENCE</scope>
    <source>
        <strain evidence="3">FB-5</strain>
    </source>
</reference>
<feature type="transmembrane region" description="Helical" evidence="1">
    <location>
        <begin position="348"/>
        <end position="366"/>
    </location>
</feature>
<protein>
    <recommendedName>
        <fullName evidence="2">VanZ-like domain-containing protein</fullName>
    </recommendedName>
</protein>
<dbReference type="EMBL" id="AP025730">
    <property type="protein sequence ID" value="BDI03338.1"/>
    <property type="molecule type" value="Genomic_DNA"/>
</dbReference>
<keyword evidence="1" id="KW-1133">Transmembrane helix</keyword>
<organism evidence="3 4">
    <name type="scientific">Sphaerotilus microaerophilus</name>
    <dbReference type="NCBI Taxonomy" id="2914710"/>
    <lineage>
        <taxon>Bacteria</taxon>
        <taxon>Pseudomonadati</taxon>
        <taxon>Pseudomonadota</taxon>
        <taxon>Betaproteobacteria</taxon>
        <taxon>Burkholderiales</taxon>
        <taxon>Sphaerotilaceae</taxon>
        <taxon>Sphaerotilus</taxon>
    </lineage>
</organism>
<feature type="transmembrane region" description="Helical" evidence="1">
    <location>
        <begin position="60"/>
        <end position="77"/>
    </location>
</feature>
<dbReference type="Proteomes" id="UP001057498">
    <property type="component" value="Chromosome"/>
</dbReference>
<keyword evidence="1" id="KW-0472">Membrane</keyword>
<feature type="transmembrane region" description="Helical" evidence="1">
    <location>
        <begin position="89"/>
        <end position="108"/>
    </location>
</feature>
<feature type="domain" description="VanZ-like" evidence="2">
    <location>
        <begin position="52"/>
        <end position="137"/>
    </location>
</feature>
<feature type="transmembrane region" description="Helical" evidence="1">
    <location>
        <begin position="305"/>
        <end position="328"/>
    </location>
</feature>
<dbReference type="RefSeq" id="WP_251971631.1">
    <property type="nucleotide sequence ID" value="NZ_AP025730.1"/>
</dbReference>
<name>A0ABM7YGQ4_9BURK</name>
<accession>A0ABM7YGQ4</accession>
<dbReference type="Pfam" id="PF04892">
    <property type="entry name" value="VanZ"/>
    <property type="match status" value="1"/>
</dbReference>
<feature type="transmembrane region" description="Helical" evidence="1">
    <location>
        <begin position="12"/>
        <end position="30"/>
    </location>
</feature>
<feature type="transmembrane region" description="Helical" evidence="1">
    <location>
        <begin position="221"/>
        <end position="239"/>
    </location>
</feature>
<feature type="transmembrane region" description="Helical" evidence="1">
    <location>
        <begin position="274"/>
        <end position="298"/>
    </location>
</feature>
<evidence type="ECO:0000313" key="3">
    <source>
        <dbReference type="EMBL" id="BDI03338.1"/>
    </source>
</evidence>
<sequence length="383" mass="41291">MRTAAPPRSSAWPLAWVWIGLIVYASLHPFTGWRWPVPPPGQPAWVLLWLPSPHSSRFDLWGNFLAYLPLGCLVTIARLRGGEATGAAAARTLATGALLSLGMEWLQILLPLRAPSRIDWALNSAGTACGIALAWLLHGLGALRLWQRVREGWLVPHGTSGLALLLFWPVGLLFPTPLPFALGQGLVRLAEQLDAALVGTAFEGWAEVPTPEGPLAPGLEVLTIALGLLAPCLVGFVMSRRLWQRLVLLAGAVLIGLSATTLSTALNFGPEHALTWIAPSLRTGLMLAVLLGTVLALLPRRLTAALGLVALTTLLALVNQIGADPYFAESLRDWEQGRFIRFHGLAQWVGWLWPLAAMLFLIARTVDPGEPGSRAQRSASTLR</sequence>
<dbReference type="InterPro" id="IPR006976">
    <property type="entry name" value="VanZ-like"/>
</dbReference>
<keyword evidence="1" id="KW-0812">Transmembrane</keyword>
<feature type="transmembrane region" description="Helical" evidence="1">
    <location>
        <begin position="246"/>
        <end position="268"/>
    </location>
</feature>
<feature type="transmembrane region" description="Helical" evidence="1">
    <location>
        <begin position="120"/>
        <end position="141"/>
    </location>
</feature>
<keyword evidence="4" id="KW-1185">Reference proteome</keyword>
<proteinExistence type="predicted"/>
<evidence type="ECO:0000259" key="2">
    <source>
        <dbReference type="Pfam" id="PF04892"/>
    </source>
</evidence>
<feature type="transmembrane region" description="Helical" evidence="1">
    <location>
        <begin position="153"/>
        <end position="174"/>
    </location>
</feature>
<gene>
    <name evidence="3" type="ORF">CATMQ487_03080</name>
</gene>
<evidence type="ECO:0000256" key="1">
    <source>
        <dbReference type="SAM" id="Phobius"/>
    </source>
</evidence>